<dbReference type="AlphaFoldDB" id="A0AAN4ZKK9"/>
<protein>
    <submittedName>
        <fullName evidence="2">Uncharacterized protein</fullName>
    </submittedName>
</protein>
<proteinExistence type="predicted"/>
<feature type="compositionally biased region" description="Polar residues" evidence="1">
    <location>
        <begin position="1"/>
        <end position="23"/>
    </location>
</feature>
<evidence type="ECO:0000313" key="3">
    <source>
        <dbReference type="Proteomes" id="UP001328107"/>
    </source>
</evidence>
<sequence length="116" mass="12414">MTKNTSDFPSHWSSLQQNMQQNTARRHPQHDFGSGSFSSSVSCLECEFSRAVSGDNPPLSLSLSSIGSGCLLISGWADSFPFSSSCLAADAFTDFTLSSLGTAFSNSYNEQLNVAN</sequence>
<evidence type="ECO:0000313" key="2">
    <source>
        <dbReference type="EMBL" id="GMR40108.1"/>
    </source>
</evidence>
<dbReference type="EMBL" id="BTRK01000003">
    <property type="protein sequence ID" value="GMR40108.1"/>
    <property type="molecule type" value="Genomic_DNA"/>
</dbReference>
<name>A0AAN4ZKK9_9BILA</name>
<comment type="caution">
    <text evidence="2">The sequence shown here is derived from an EMBL/GenBank/DDBJ whole genome shotgun (WGS) entry which is preliminary data.</text>
</comment>
<feature type="region of interest" description="Disordered" evidence="1">
    <location>
        <begin position="1"/>
        <end position="39"/>
    </location>
</feature>
<organism evidence="2 3">
    <name type="scientific">Pristionchus mayeri</name>
    <dbReference type="NCBI Taxonomy" id="1317129"/>
    <lineage>
        <taxon>Eukaryota</taxon>
        <taxon>Metazoa</taxon>
        <taxon>Ecdysozoa</taxon>
        <taxon>Nematoda</taxon>
        <taxon>Chromadorea</taxon>
        <taxon>Rhabditida</taxon>
        <taxon>Rhabditina</taxon>
        <taxon>Diplogasteromorpha</taxon>
        <taxon>Diplogasteroidea</taxon>
        <taxon>Neodiplogasteridae</taxon>
        <taxon>Pristionchus</taxon>
    </lineage>
</organism>
<dbReference type="Proteomes" id="UP001328107">
    <property type="component" value="Unassembled WGS sequence"/>
</dbReference>
<evidence type="ECO:0000256" key="1">
    <source>
        <dbReference type="SAM" id="MobiDB-lite"/>
    </source>
</evidence>
<accession>A0AAN4ZKK9</accession>
<keyword evidence="3" id="KW-1185">Reference proteome</keyword>
<gene>
    <name evidence="2" type="ORF">PMAYCL1PPCAC_10303</name>
</gene>
<reference evidence="3" key="1">
    <citation type="submission" date="2022-10" db="EMBL/GenBank/DDBJ databases">
        <title>Genome assembly of Pristionchus species.</title>
        <authorList>
            <person name="Yoshida K."/>
            <person name="Sommer R.J."/>
        </authorList>
    </citation>
    <scope>NUCLEOTIDE SEQUENCE [LARGE SCALE GENOMIC DNA]</scope>
    <source>
        <strain evidence="3">RS5460</strain>
    </source>
</reference>